<dbReference type="NCBIfam" id="NF002346">
    <property type="entry name" value="PRK01305.2-3"/>
    <property type="match status" value="1"/>
</dbReference>
<evidence type="ECO:0000259" key="5">
    <source>
        <dbReference type="Pfam" id="PF04376"/>
    </source>
</evidence>
<evidence type="ECO:0000256" key="4">
    <source>
        <dbReference type="HAMAP-Rule" id="MF_00689"/>
    </source>
</evidence>
<dbReference type="GO" id="GO:0008914">
    <property type="term" value="F:leucyl-tRNA--protein transferase activity"/>
    <property type="evidence" value="ECO:0007669"/>
    <property type="project" value="UniProtKB-UniRule"/>
</dbReference>
<dbReference type="PANTHER" id="PTHR21367:SF1">
    <property type="entry name" value="ARGINYL-TRNA--PROTEIN TRANSFERASE 1"/>
    <property type="match status" value="1"/>
</dbReference>
<comment type="catalytic activity">
    <reaction evidence="4">
        <text>N-terminal L-aspartyl-[protein] + L-leucyl-tRNA(Leu) = N-terminal L-leucyl-L-aspartyl-[protein] + tRNA(Leu) + H(+)</text>
        <dbReference type="Rhea" id="RHEA:50420"/>
        <dbReference type="Rhea" id="RHEA-COMP:9613"/>
        <dbReference type="Rhea" id="RHEA-COMP:9622"/>
        <dbReference type="Rhea" id="RHEA-COMP:12669"/>
        <dbReference type="Rhea" id="RHEA-COMP:12674"/>
        <dbReference type="ChEBI" id="CHEBI:15378"/>
        <dbReference type="ChEBI" id="CHEBI:64720"/>
        <dbReference type="ChEBI" id="CHEBI:78442"/>
        <dbReference type="ChEBI" id="CHEBI:78494"/>
        <dbReference type="ChEBI" id="CHEBI:133042"/>
        <dbReference type="EC" id="2.3.2.29"/>
    </reaction>
</comment>
<dbReference type="GO" id="GO:0004057">
    <property type="term" value="F:arginyl-tRNA--protein transferase activity"/>
    <property type="evidence" value="ECO:0007669"/>
    <property type="project" value="InterPro"/>
</dbReference>
<feature type="domain" description="N-end rule aminoacyl transferase C-terminal" evidence="6">
    <location>
        <begin position="105"/>
        <end position="227"/>
    </location>
</feature>
<comment type="subcellular location">
    <subcellularLocation>
        <location evidence="4">Cytoplasm</location>
    </subcellularLocation>
</comment>
<evidence type="ECO:0000313" key="8">
    <source>
        <dbReference type="Proteomes" id="UP000316199"/>
    </source>
</evidence>
<dbReference type="InterPro" id="IPR007472">
    <property type="entry name" value="N-end_Aminoacyl_Trfase_C"/>
</dbReference>
<dbReference type="GO" id="GO:0071596">
    <property type="term" value="P:ubiquitin-dependent protein catabolic process via the N-end rule pathway"/>
    <property type="evidence" value="ECO:0007669"/>
    <property type="project" value="InterPro"/>
</dbReference>
<protein>
    <recommendedName>
        <fullName evidence="4">Aspartate/glutamate leucyltransferase</fullName>
        <ecNumber evidence="4">2.3.2.29</ecNumber>
    </recommendedName>
</protein>
<dbReference type="EC" id="2.3.2.29" evidence="4"/>
<dbReference type="InterPro" id="IPR017138">
    <property type="entry name" value="Asp_Glu_LeuTrfase"/>
</dbReference>
<evidence type="ECO:0000313" key="7">
    <source>
        <dbReference type="EMBL" id="RZO75374.1"/>
    </source>
</evidence>
<dbReference type="Proteomes" id="UP000316199">
    <property type="component" value="Unassembled WGS sequence"/>
</dbReference>
<dbReference type="GO" id="GO:0005737">
    <property type="term" value="C:cytoplasm"/>
    <property type="evidence" value="ECO:0007669"/>
    <property type="project" value="UniProtKB-SubCell"/>
</dbReference>
<keyword evidence="3 4" id="KW-0012">Acyltransferase</keyword>
<evidence type="ECO:0000256" key="1">
    <source>
        <dbReference type="ARBA" id="ARBA00022490"/>
    </source>
</evidence>
<accession>A0A520RYZ1</accession>
<evidence type="ECO:0000256" key="3">
    <source>
        <dbReference type="ARBA" id="ARBA00023315"/>
    </source>
</evidence>
<dbReference type="InterPro" id="IPR016181">
    <property type="entry name" value="Acyl_CoA_acyltransferase"/>
</dbReference>
<dbReference type="InterPro" id="IPR007471">
    <property type="entry name" value="N-end_Aminoacyl_Trfase_N"/>
</dbReference>
<reference evidence="7 8" key="1">
    <citation type="submission" date="2019-02" db="EMBL/GenBank/DDBJ databases">
        <title>Prokaryotic population dynamics and viral predation in marine succession experiment using metagenomics: the confinement effect.</title>
        <authorList>
            <person name="Haro-Moreno J.M."/>
            <person name="Rodriguez-Valera F."/>
            <person name="Lopez-Perez M."/>
        </authorList>
    </citation>
    <scope>NUCLEOTIDE SEQUENCE [LARGE SCALE GENOMIC DNA]</scope>
    <source>
        <strain evidence="7">MED-G157</strain>
    </source>
</reference>
<organism evidence="7 8">
    <name type="scientific">OM182 bacterium</name>
    <dbReference type="NCBI Taxonomy" id="2510334"/>
    <lineage>
        <taxon>Bacteria</taxon>
        <taxon>Pseudomonadati</taxon>
        <taxon>Pseudomonadota</taxon>
        <taxon>Gammaproteobacteria</taxon>
        <taxon>OMG group</taxon>
        <taxon>OM182 clade</taxon>
    </lineage>
</organism>
<name>A0A520RYZ1_9GAMM</name>
<proteinExistence type="inferred from homology"/>
<dbReference type="EMBL" id="SHAG01000037">
    <property type="protein sequence ID" value="RZO75374.1"/>
    <property type="molecule type" value="Genomic_DNA"/>
</dbReference>
<dbReference type="PIRSF" id="PIRSF037208">
    <property type="entry name" value="ATE_pro_prd"/>
    <property type="match status" value="1"/>
</dbReference>
<comment type="function">
    <text evidence="4">Functions in the N-end rule pathway of protein degradation where it conjugates Leu from its aminoacyl-tRNA to the N-termini of proteins containing an N-terminal aspartate or glutamate.</text>
</comment>
<comment type="similarity">
    <text evidence="4">Belongs to the R-transferase family. Bpt subfamily.</text>
</comment>
<dbReference type="Pfam" id="PF04376">
    <property type="entry name" value="ATE_N"/>
    <property type="match status" value="1"/>
</dbReference>
<dbReference type="NCBIfam" id="NF002341">
    <property type="entry name" value="PRK01305.1-1"/>
    <property type="match status" value="1"/>
</dbReference>
<dbReference type="InterPro" id="IPR030700">
    <property type="entry name" value="N-end_Aminoacyl_Trfase"/>
</dbReference>
<gene>
    <name evidence="4" type="primary">bpt</name>
    <name evidence="7" type="ORF">EVA68_07165</name>
</gene>
<dbReference type="AlphaFoldDB" id="A0A520RYZ1"/>
<feature type="domain" description="N-end aminoacyl transferase N-terminal" evidence="5">
    <location>
        <begin position="15"/>
        <end position="85"/>
    </location>
</feature>
<dbReference type="PANTHER" id="PTHR21367">
    <property type="entry name" value="ARGININE-TRNA-PROTEIN TRANSFERASE 1"/>
    <property type="match status" value="1"/>
</dbReference>
<dbReference type="NCBIfam" id="NF002342">
    <property type="entry name" value="PRK01305.1-3"/>
    <property type="match status" value="1"/>
</dbReference>
<evidence type="ECO:0000256" key="2">
    <source>
        <dbReference type="ARBA" id="ARBA00022679"/>
    </source>
</evidence>
<comment type="catalytic activity">
    <reaction evidence="4">
        <text>N-terminal L-glutamyl-[protein] + L-leucyl-tRNA(Leu) = N-terminal L-leucyl-L-glutamyl-[protein] + tRNA(Leu) + H(+)</text>
        <dbReference type="Rhea" id="RHEA:50412"/>
        <dbReference type="Rhea" id="RHEA-COMP:9613"/>
        <dbReference type="Rhea" id="RHEA-COMP:9622"/>
        <dbReference type="Rhea" id="RHEA-COMP:12664"/>
        <dbReference type="Rhea" id="RHEA-COMP:12668"/>
        <dbReference type="ChEBI" id="CHEBI:15378"/>
        <dbReference type="ChEBI" id="CHEBI:64721"/>
        <dbReference type="ChEBI" id="CHEBI:78442"/>
        <dbReference type="ChEBI" id="CHEBI:78494"/>
        <dbReference type="ChEBI" id="CHEBI:133041"/>
        <dbReference type="EC" id="2.3.2.29"/>
    </reaction>
</comment>
<dbReference type="HAMAP" id="MF_00689">
    <property type="entry name" value="Bpt"/>
    <property type="match status" value="1"/>
</dbReference>
<comment type="caution">
    <text evidence="7">The sequence shown here is derived from an EMBL/GenBank/DDBJ whole genome shotgun (WGS) entry which is preliminary data.</text>
</comment>
<evidence type="ECO:0000259" key="6">
    <source>
        <dbReference type="Pfam" id="PF04377"/>
    </source>
</evidence>
<dbReference type="SUPFAM" id="SSF55729">
    <property type="entry name" value="Acyl-CoA N-acyltransferases (Nat)"/>
    <property type="match status" value="1"/>
</dbReference>
<sequence>MTSLTKLRFFKTPEHECSYLPQKKAITLFLDPQITINTETYSSLSYYGFRRSGKHIYRPCCLSCNACIPARVQADKFIPKRHHRRIIKKNSDLSVNARAPKMSKEYFDLYERYINTRHVDGDMYPANIDQFTSFLVEGRKEATFFEFRNNDNNLMSVAVTDRLTEGLSAIYTFFDPQARNRSLGAFTLLWLIEKAKRESLRHVYLGYWIKDSHKMDYKITYKPIELYVNGKWTTIT</sequence>
<keyword evidence="2 4" id="KW-0808">Transferase</keyword>
<dbReference type="Pfam" id="PF04377">
    <property type="entry name" value="ATE_C"/>
    <property type="match status" value="1"/>
</dbReference>
<keyword evidence="1 4" id="KW-0963">Cytoplasm</keyword>